<feature type="transmembrane region" description="Helical" evidence="6">
    <location>
        <begin position="229"/>
        <end position="254"/>
    </location>
</feature>
<keyword evidence="5 6" id="KW-0472">Membrane</keyword>
<dbReference type="Proteomes" id="UP001227543">
    <property type="component" value="Unassembled WGS sequence"/>
</dbReference>
<gene>
    <name evidence="7" type="ORF">CTAM01_09039</name>
</gene>
<comment type="subcellular location">
    <subcellularLocation>
        <location evidence="1">Membrane</location>
        <topology evidence="1">Multi-pass membrane protein</topology>
    </subcellularLocation>
</comment>
<dbReference type="GeneID" id="85409297"/>
<keyword evidence="4 6" id="KW-1133">Transmembrane helix</keyword>
<evidence type="ECO:0000256" key="5">
    <source>
        <dbReference type="ARBA" id="ARBA00023136"/>
    </source>
</evidence>
<evidence type="ECO:0000256" key="3">
    <source>
        <dbReference type="ARBA" id="ARBA00022692"/>
    </source>
</evidence>
<keyword evidence="2" id="KW-0813">Transport</keyword>
<feature type="transmembrane region" description="Helical" evidence="6">
    <location>
        <begin position="318"/>
        <end position="340"/>
    </location>
</feature>
<evidence type="ECO:0000313" key="7">
    <source>
        <dbReference type="EMBL" id="KAK1494158.1"/>
    </source>
</evidence>
<dbReference type="PANTHER" id="PTHR43791">
    <property type="entry name" value="PERMEASE-RELATED"/>
    <property type="match status" value="1"/>
</dbReference>
<reference evidence="7 8" key="1">
    <citation type="submission" date="2016-10" db="EMBL/GenBank/DDBJ databases">
        <title>The genome sequence of Colletotrichum fioriniae PJ7.</title>
        <authorList>
            <person name="Baroncelli R."/>
        </authorList>
    </citation>
    <scope>NUCLEOTIDE SEQUENCE [LARGE SCALE GENOMIC DNA]</scope>
    <source>
        <strain evidence="7 8">Tom-12</strain>
    </source>
</reference>
<name>A0ABQ9R4S5_9PEZI</name>
<evidence type="ECO:0000256" key="1">
    <source>
        <dbReference type="ARBA" id="ARBA00004141"/>
    </source>
</evidence>
<evidence type="ECO:0000256" key="2">
    <source>
        <dbReference type="ARBA" id="ARBA00022448"/>
    </source>
</evidence>
<sequence length="503" mass="57917">MATVLAKNAFQKGEADQSAVSLEGIPALGAPIEEKRFWFQRNKDFDPFAVATQPSVFDDPDSAEKYHPREDWENYHRFDPLARWTWAEEYALVRKIDIRIMIWACIMFMALELDRANISQANTDNMLGDLKMSTNDFNLGNTVFKLAFLCAELPSQLVSKWVGPDRWIPAQMILWSIVASCQFWLNGRDSFLACRALLGLLQGGFIPDIVLYLSYFYKHHELSLRLGFFWTAMSIADILSAIFAEEVILVNRVLREDPSKSSMHNREPITPRLLWDSLKDYDLWPLYILGLTFQIPMTSPSQYLTLTLKNLGFDTFQANLLAIPWTVGHMVTMLAITYLGEVIGELTFVSMSGQVWALPFLIYLNVVDTSGVNRWVLYSVITLLLMYPNPHPIQVGWNSRNSNTVRSRTVSAACYNMFVQTDGIISSNIYRSDDAPLYKRGNRSLLGIVCMNLVLYPLVKAYYVYRNKRRDRIWEGMSEEQRLAYLETTKDEGNKRLDFRFSH</sequence>
<dbReference type="InterPro" id="IPR036259">
    <property type="entry name" value="MFS_trans_sf"/>
</dbReference>
<feature type="transmembrane region" description="Helical" evidence="6">
    <location>
        <begin position="197"/>
        <end position="217"/>
    </location>
</feature>
<dbReference type="PANTHER" id="PTHR43791:SF65">
    <property type="entry name" value="MAJOR FACILITATOR SUPERFAMILY (MFS) PROFILE DOMAIN-CONTAINING PROTEIN-RELATED"/>
    <property type="match status" value="1"/>
</dbReference>
<dbReference type="SUPFAM" id="SSF103473">
    <property type="entry name" value="MFS general substrate transporter"/>
    <property type="match status" value="1"/>
</dbReference>
<protein>
    <submittedName>
        <fullName evidence="7">MFS transporter</fullName>
    </submittedName>
</protein>
<organism evidence="7 8">
    <name type="scientific">Colletotrichum tamarilloi</name>
    <dbReference type="NCBI Taxonomy" id="1209934"/>
    <lineage>
        <taxon>Eukaryota</taxon>
        <taxon>Fungi</taxon>
        <taxon>Dikarya</taxon>
        <taxon>Ascomycota</taxon>
        <taxon>Pezizomycotina</taxon>
        <taxon>Sordariomycetes</taxon>
        <taxon>Hypocreomycetidae</taxon>
        <taxon>Glomerellales</taxon>
        <taxon>Glomerellaceae</taxon>
        <taxon>Colletotrichum</taxon>
        <taxon>Colletotrichum acutatum species complex</taxon>
    </lineage>
</organism>
<keyword evidence="3 6" id="KW-0812">Transmembrane</keyword>
<accession>A0ABQ9R4S5</accession>
<feature type="transmembrane region" description="Helical" evidence="6">
    <location>
        <begin position="445"/>
        <end position="465"/>
    </location>
</feature>
<dbReference type="EMBL" id="MLFU01000034">
    <property type="protein sequence ID" value="KAK1494158.1"/>
    <property type="molecule type" value="Genomic_DNA"/>
</dbReference>
<comment type="caution">
    <text evidence="7">The sequence shown here is derived from an EMBL/GenBank/DDBJ whole genome shotgun (WGS) entry which is preliminary data.</text>
</comment>
<evidence type="ECO:0000313" key="8">
    <source>
        <dbReference type="Proteomes" id="UP001227543"/>
    </source>
</evidence>
<keyword evidence="8" id="KW-1185">Reference proteome</keyword>
<proteinExistence type="predicted"/>
<evidence type="ECO:0000256" key="4">
    <source>
        <dbReference type="ARBA" id="ARBA00022989"/>
    </source>
</evidence>
<dbReference type="RefSeq" id="XP_060380241.1">
    <property type="nucleotide sequence ID" value="XM_060525059.1"/>
</dbReference>
<dbReference type="Gene3D" id="1.20.1250.20">
    <property type="entry name" value="MFS general substrate transporter like domains"/>
    <property type="match status" value="1"/>
</dbReference>
<evidence type="ECO:0000256" key="6">
    <source>
        <dbReference type="SAM" id="Phobius"/>
    </source>
</evidence>